<accession>A0ACC3ASZ1</accession>
<gene>
    <name evidence="1" type="ORF">N8T08_009813</name>
</gene>
<reference evidence="1 2" key="1">
    <citation type="journal article" date="2023" name="ACS Omega">
        <title>Identification of the Neoaspergillic Acid Biosynthesis Gene Cluster by Establishing an In Vitro CRISPR-Ribonucleoprotein Genetic System in Aspergillus melleus.</title>
        <authorList>
            <person name="Yuan B."/>
            <person name="Grau M.F."/>
            <person name="Murata R.M."/>
            <person name="Torok T."/>
            <person name="Venkateswaran K."/>
            <person name="Stajich J.E."/>
            <person name="Wang C.C.C."/>
        </authorList>
    </citation>
    <scope>NUCLEOTIDE SEQUENCE [LARGE SCALE GENOMIC DNA]</scope>
    <source>
        <strain evidence="1 2">IMV 1140</strain>
    </source>
</reference>
<sequence length="162" mass="18275">MVAPVGVHHVGSLPLADAEQVFRQIPAALPDRLYSIPDGEPDARGNYIYWELSCFPKEARRPWLPDTTDVPEDHPGFTQDSVVPSYFVCRLAPDNHAGRIRPRRHKVHKFRPARVRVHFFCFTSHSGLDYVLPSSKNCLSYSVLPNADLADSNSYSKDNMQG</sequence>
<evidence type="ECO:0000313" key="2">
    <source>
        <dbReference type="Proteomes" id="UP001177260"/>
    </source>
</evidence>
<dbReference type="Proteomes" id="UP001177260">
    <property type="component" value="Unassembled WGS sequence"/>
</dbReference>
<organism evidence="1 2">
    <name type="scientific">Aspergillus melleus</name>
    <dbReference type="NCBI Taxonomy" id="138277"/>
    <lineage>
        <taxon>Eukaryota</taxon>
        <taxon>Fungi</taxon>
        <taxon>Dikarya</taxon>
        <taxon>Ascomycota</taxon>
        <taxon>Pezizomycotina</taxon>
        <taxon>Eurotiomycetes</taxon>
        <taxon>Eurotiomycetidae</taxon>
        <taxon>Eurotiales</taxon>
        <taxon>Aspergillaceae</taxon>
        <taxon>Aspergillus</taxon>
        <taxon>Aspergillus subgen. Circumdati</taxon>
    </lineage>
</organism>
<keyword evidence="2" id="KW-1185">Reference proteome</keyword>
<evidence type="ECO:0000313" key="1">
    <source>
        <dbReference type="EMBL" id="KAK1140817.1"/>
    </source>
</evidence>
<comment type="caution">
    <text evidence="1">The sequence shown here is derived from an EMBL/GenBank/DDBJ whole genome shotgun (WGS) entry which is preliminary data.</text>
</comment>
<protein>
    <submittedName>
        <fullName evidence="1">Uncharacterized protein</fullName>
    </submittedName>
</protein>
<proteinExistence type="predicted"/>
<dbReference type="EMBL" id="JAOPJF010000074">
    <property type="protein sequence ID" value="KAK1140817.1"/>
    <property type="molecule type" value="Genomic_DNA"/>
</dbReference>
<name>A0ACC3ASZ1_9EURO</name>